<dbReference type="RefSeq" id="WP_028482407.1">
    <property type="nucleotide sequence ID" value="NZ_LVVZ01000002.1"/>
</dbReference>
<evidence type="ECO:0000313" key="3">
    <source>
        <dbReference type="Proteomes" id="UP000185783"/>
    </source>
</evidence>
<reference evidence="2 3" key="1">
    <citation type="submission" date="2016-03" db="EMBL/GenBank/DDBJ databases">
        <title>Genome sequence of Nesiotobacter sp. nov., a moderately halophilic alphaproteobacterium isolated from the Yellow Sea, China.</title>
        <authorList>
            <person name="Zhang G."/>
            <person name="Zhang R."/>
        </authorList>
    </citation>
    <scope>NUCLEOTIDE SEQUENCE [LARGE SCALE GENOMIC DNA]</scope>
    <source>
        <strain evidence="2 3">WB1-6</strain>
    </source>
</reference>
<dbReference type="EMBL" id="LVVZ01000002">
    <property type="protein sequence ID" value="OKL45854.1"/>
    <property type="molecule type" value="Genomic_DNA"/>
</dbReference>
<protein>
    <submittedName>
        <fullName evidence="2">Uncharacterized protein</fullName>
    </submittedName>
</protein>
<name>A0A1U7JMC4_9HYPH</name>
<proteinExistence type="predicted"/>
<dbReference type="OrthoDB" id="9804253at2"/>
<feature type="region of interest" description="Disordered" evidence="1">
    <location>
        <begin position="55"/>
        <end position="75"/>
    </location>
</feature>
<evidence type="ECO:0000313" key="2">
    <source>
        <dbReference type="EMBL" id="OKL45854.1"/>
    </source>
</evidence>
<keyword evidence="3" id="KW-1185">Reference proteome</keyword>
<dbReference type="Proteomes" id="UP000185783">
    <property type="component" value="Unassembled WGS sequence"/>
</dbReference>
<sequence>MNQPAFQRIDLPPTREEDRAIQRIAEATHRVNEAVQRAVELGLSVELVRVSRCHNGGGSYGDQVVPTIRDKTNDQ</sequence>
<gene>
    <name evidence="2" type="ORF">A3843_01070</name>
</gene>
<comment type="caution">
    <text evidence="2">The sequence shown here is derived from an EMBL/GenBank/DDBJ whole genome shotgun (WGS) entry which is preliminary data.</text>
</comment>
<accession>A0A1U7JMC4</accession>
<organism evidence="2 3">
    <name type="scientific">Pseudovibrio exalbescens</name>
    <dbReference type="NCBI Taxonomy" id="197461"/>
    <lineage>
        <taxon>Bacteria</taxon>
        <taxon>Pseudomonadati</taxon>
        <taxon>Pseudomonadota</taxon>
        <taxon>Alphaproteobacteria</taxon>
        <taxon>Hyphomicrobiales</taxon>
        <taxon>Stappiaceae</taxon>
        <taxon>Pseudovibrio</taxon>
    </lineage>
</organism>
<evidence type="ECO:0000256" key="1">
    <source>
        <dbReference type="SAM" id="MobiDB-lite"/>
    </source>
</evidence>
<dbReference type="AlphaFoldDB" id="A0A1U7JMC4"/>
<dbReference type="STRING" id="197461.A3843_01070"/>